<evidence type="ECO:0000313" key="2">
    <source>
        <dbReference type="EMBL" id="PIM95784.1"/>
    </source>
</evidence>
<feature type="domain" description="Pseudouridine synthase RsuA/RluA-like" evidence="1">
    <location>
        <begin position="2"/>
        <end position="84"/>
    </location>
</feature>
<comment type="caution">
    <text evidence="2">The sequence shown here is derived from an EMBL/GenBank/DDBJ whole genome shotgun (WGS) entry which is preliminary data.</text>
</comment>
<dbReference type="SUPFAM" id="SSF55120">
    <property type="entry name" value="Pseudouridine synthase"/>
    <property type="match status" value="1"/>
</dbReference>
<evidence type="ECO:0000313" key="3">
    <source>
        <dbReference type="Proteomes" id="UP000228979"/>
    </source>
</evidence>
<gene>
    <name evidence="2" type="primary">rluA</name>
    <name evidence="2" type="ORF">trycra_64</name>
</gene>
<dbReference type="Pfam" id="PF00849">
    <property type="entry name" value="PseudoU_synth_2"/>
    <property type="match status" value="1"/>
</dbReference>
<sequence>MHRLDYGTCGLMIATKCKDAYIFDQFCSKKILKVYKILCFTRKNKNILFYSNKKISIINLGNFKIRFINYKLVVGKRHQIRLQIRDIIGDRTYNTKLCLKSSWNVFFSSIKHQFLTSCLLSYEITKTKRVICIETKLSQTFRYILIILFNFN</sequence>
<proteinExistence type="predicted"/>
<evidence type="ECO:0000259" key="1">
    <source>
        <dbReference type="Pfam" id="PF00849"/>
    </source>
</evidence>
<reference evidence="2" key="1">
    <citation type="submission" date="2017-09" db="EMBL/GenBank/DDBJ databases">
        <authorList>
            <person name="Campbell M.A."/>
            <person name="Lukasik P."/>
            <person name="Simon C."/>
            <person name="McCutcheon J.P."/>
        </authorList>
    </citation>
    <scope>NUCLEOTIDE SEQUENCE [LARGE SCALE GENOMIC DNA]</scope>
    <source>
        <strain evidence="2">TRYCRA</strain>
    </source>
</reference>
<dbReference type="EMBL" id="NXGP01000040">
    <property type="protein sequence ID" value="PIM95784.1"/>
    <property type="molecule type" value="Genomic_DNA"/>
</dbReference>
<keyword evidence="3" id="KW-1185">Reference proteome</keyword>
<dbReference type="InterPro" id="IPR006145">
    <property type="entry name" value="PsdUridine_synth_RsuA/RluA"/>
</dbReference>
<accession>A0ABX4MGP7</accession>
<name>A0ABX4MGP7_9HYPH</name>
<dbReference type="InterPro" id="IPR020103">
    <property type="entry name" value="PsdUridine_synth_cat_dom_sf"/>
</dbReference>
<dbReference type="Proteomes" id="UP000228979">
    <property type="component" value="Unassembled WGS sequence"/>
</dbReference>
<dbReference type="Gene3D" id="3.30.2350.10">
    <property type="entry name" value="Pseudouridine synthase"/>
    <property type="match status" value="1"/>
</dbReference>
<organism evidence="2 3">
    <name type="scientific">Candidatus Hodgkinia cicadicola</name>
    <dbReference type="NCBI Taxonomy" id="573658"/>
    <lineage>
        <taxon>Bacteria</taxon>
        <taxon>Pseudomonadati</taxon>
        <taxon>Pseudomonadota</taxon>
        <taxon>Alphaproteobacteria</taxon>
        <taxon>Hyphomicrobiales</taxon>
        <taxon>Candidatus Hodgkinia</taxon>
    </lineage>
</organism>
<protein>
    <submittedName>
        <fullName evidence="2">Pseudouridine synthase, RluA family</fullName>
    </submittedName>
</protein>